<feature type="chain" id="PRO_5040123430" description="Rds1 protein" evidence="1">
    <location>
        <begin position="22"/>
        <end position="410"/>
    </location>
</feature>
<evidence type="ECO:0000313" key="3">
    <source>
        <dbReference type="Proteomes" id="UP000823405"/>
    </source>
</evidence>
<dbReference type="Proteomes" id="UP000823405">
    <property type="component" value="Unassembled WGS sequence"/>
</dbReference>
<accession>A0A9P6RH39</accession>
<evidence type="ECO:0008006" key="4">
    <source>
        <dbReference type="Google" id="ProtNLM"/>
    </source>
</evidence>
<reference evidence="2" key="1">
    <citation type="journal article" date="2020" name="Fungal Divers.">
        <title>Resolving the Mortierellaceae phylogeny through synthesis of multi-gene phylogenetics and phylogenomics.</title>
        <authorList>
            <person name="Vandepol N."/>
            <person name="Liber J."/>
            <person name="Desiro A."/>
            <person name="Na H."/>
            <person name="Kennedy M."/>
            <person name="Barry K."/>
            <person name="Grigoriev I.V."/>
            <person name="Miller A.N."/>
            <person name="O'Donnell K."/>
            <person name="Stajich J.E."/>
            <person name="Bonito G."/>
        </authorList>
    </citation>
    <scope>NUCLEOTIDE SEQUENCE</scope>
    <source>
        <strain evidence="2">NVP60</strain>
    </source>
</reference>
<organism evidence="2 3">
    <name type="scientific">Linnemannia gamsii</name>
    <dbReference type="NCBI Taxonomy" id="64522"/>
    <lineage>
        <taxon>Eukaryota</taxon>
        <taxon>Fungi</taxon>
        <taxon>Fungi incertae sedis</taxon>
        <taxon>Mucoromycota</taxon>
        <taxon>Mortierellomycotina</taxon>
        <taxon>Mortierellomycetes</taxon>
        <taxon>Mortierellales</taxon>
        <taxon>Mortierellaceae</taxon>
        <taxon>Linnemannia</taxon>
    </lineage>
</organism>
<dbReference type="AlphaFoldDB" id="A0A9P6RH39"/>
<protein>
    <recommendedName>
        <fullName evidence="4">Rds1 protein</fullName>
    </recommendedName>
</protein>
<name>A0A9P6RH39_9FUNG</name>
<keyword evidence="1" id="KW-0732">Signal</keyword>
<proteinExistence type="predicted"/>
<dbReference type="Pfam" id="PF13668">
    <property type="entry name" value="Ferritin_2"/>
    <property type="match status" value="1"/>
</dbReference>
<evidence type="ECO:0000256" key="1">
    <source>
        <dbReference type="SAM" id="SignalP"/>
    </source>
</evidence>
<dbReference type="OrthoDB" id="2098436at2759"/>
<dbReference type="InterPro" id="IPR039254">
    <property type="entry name" value="Rds1"/>
</dbReference>
<comment type="caution">
    <text evidence="2">The sequence shown here is derived from an EMBL/GenBank/DDBJ whole genome shotgun (WGS) entry which is preliminary data.</text>
</comment>
<evidence type="ECO:0000313" key="2">
    <source>
        <dbReference type="EMBL" id="KAG0318510.1"/>
    </source>
</evidence>
<dbReference type="EMBL" id="JAAAIN010000187">
    <property type="protein sequence ID" value="KAG0318510.1"/>
    <property type="molecule type" value="Genomic_DNA"/>
</dbReference>
<gene>
    <name evidence="2" type="ORF">BGZ97_003632</name>
</gene>
<dbReference type="PANTHER" id="PTHR38705">
    <property type="entry name" value="PROTEIN RDS1"/>
    <property type="match status" value="1"/>
</dbReference>
<feature type="signal peptide" evidence="1">
    <location>
        <begin position="1"/>
        <end position="21"/>
    </location>
</feature>
<keyword evidence="3" id="KW-1185">Reference proteome</keyword>
<sequence length="410" mass="45061">MPSILTLALIATLSFLGFASPAPTTAFRAPVPPKAPNRSIHEKPISGDISAPFPVNKGYTSDGIVHDPLPKPHTPAGGLALNETPIYHPLSDFDYQSLSIAMYTEWIELDLFRYALDKFSLEDFEEAGLTKADRALVAYMADQEVGHATNVYNMLGPTAAKPCLYKYPFKTVKDFITFSKQVTRIGESGVLGFIEHLNSRPSALLLLQTITTEARQQMVFRQFEGLFPMPSMQWSLQARYIVSCPAINHKYPLIWQVFPELHIVNNPNSTTDPHFGPAISTQRTAFSHSGREVKFEFEAPGKQVGPDGKYTTSTNACAPKFAAWISQLNVTYTPLEDVKFPNMDGDVVGTSTTKQPEVPELYPGLTTHGHHVINGTVFVALVDDDAHITPANMSELNAHIVAGPALYQTG</sequence>
<dbReference type="PANTHER" id="PTHR38705:SF1">
    <property type="entry name" value="PROTEIN RDS1"/>
    <property type="match status" value="1"/>
</dbReference>